<keyword evidence="8" id="KW-1185">Reference proteome</keyword>
<dbReference type="AlphaFoldDB" id="A0A3S5WGK2"/>
<protein>
    <submittedName>
        <fullName evidence="7">Terpene synthase 10</fullName>
    </submittedName>
</protein>
<dbReference type="EMBL" id="QPKB01000003">
    <property type="protein sequence ID" value="RWR79966.1"/>
    <property type="molecule type" value="Genomic_DNA"/>
</dbReference>
<evidence type="ECO:0000256" key="4">
    <source>
        <dbReference type="ARBA" id="ARBA00022842"/>
    </source>
</evidence>
<dbReference type="Gene3D" id="1.10.600.10">
    <property type="entry name" value="Farnesyl Diphosphate Synthase"/>
    <property type="match status" value="2"/>
</dbReference>
<dbReference type="InterPro" id="IPR008949">
    <property type="entry name" value="Isoprenoid_synthase_dom_sf"/>
</dbReference>
<comment type="cofactor">
    <cofactor evidence="1">
        <name>Mg(2+)</name>
        <dbReference type="ChEBI" id="CHEBI:18420"/>
    </cofactor>
</comment>
<dbReference type="InterPro" id="IPR050148">
    <property type="entry name" value="Terpene_synthase-like"/>
</dbReference>
<organism evidence="7 8">
    <name type="scientific">Cinnamomum micranthum f. kanehirae</name>
    <dbReference type="NCBI Taxonomy" id="337451"/>
    <lineage>
        <taxon>Eukaryota</taxon>
        <taxon>Viridiplantae</taxon>
        <taxon>Streptophyta</taxon>
        <taxon>Embryophyta</taxon>
        <taxon>Tracheophyta</taxon>
        <taxon>Spermatophyta</taxon>
        <taxon>Magnoliopsida</taxon>
        <taxon>Magnoliidae</taxon>
        <taxon>Laurales</taxon>
        <taxon>Lauraceae</taxon>
        <taxon>Cinnamomum</taxon>
    </lineage>
</organism>
<accession>A0A3S5WGK2</accession>
<gene>
    <name evidence="7" type="ORF">CKAN_00857000</name>
</gene>
<evidence type="ECO:0000256" key="5">
    <source>
        <dbReference type="SAM" id="MobiDB-lite"/>
    </source>
</evidence>
<dbReference type="GO" id="GO:0016114">
    <property type="term" value="P:terpenoid biosynthetic process"/>
    <property type="evidence" value="ECO:0007669"/>
    <property type="project" value="InterPro"/>
</dbReference>
<evidence type="ECO:0000256" key="3">
    <source>
        <dbReference type="ARBA" id="ARBA00022723"/>
    </source>
</evidence>
<sequence>MAKEGGGVNNPPPPPPLRPLKEHYTPSEYGSPSYIQLPTVQAAQYEIKPMLQELKASTQLVHFHSQSMAKLEAQIGQIANALNRREEELLPSQPTVNPKNTFEVGSGSQLHDTYHKQAKMVVTLRNMREVETRPEEPKKDMREPTANPKVFGVETWWKQLGIVEMLPFIRDRWLESYLFSLSKTFEAQYGYGREVLGKMEHTNAIQQLLEYMKICYLALLNFGNDLGYDTLKEHGCDVIPYLRKMWADLCKACLVDVSWYLNGYTPTLEEYLSNAWISISGPVVLVHGYFSTRLKSIQCYMHVADVSEPVAREHIRGLSDEGWKKMNKEYVVGNLFPRPFADVALECVYLKGDGFGHSDSEINGQVLSLVVEPRPIISNSVDSMEWVWAIQAT</sequence>
<feature type="domain" description="Terpene synthase metal-binding" evidence="6">
    <location>
        <begin position="202"/>
        <end position="291"/>
    </location>
</feature>
<keyword evidence="4" id="KW-0460">Magnesium</keyword>
<dbReference type="PANTHER" id="PTHR31225">
    <property type="entry name" value="OS04G0344100 PROTEIN-RELATED"/>
    <property type="match status" value="1"/>
</dbReference>
<feature type="region of interest" description="Disordered" evidence="5">
    <location>
        <begin position="1"/>
        <end position="32"/>
    </location>
</feature>
<keyword evidence="3" id="KW-0479">Metal-binding</keyword>
<evidence type="ECO:0000313" key="7">
    <source>
        <dbReference type="EMBL" id="RWR79966.1"/>
    </source>
</evidence>
<reference evidence="7 8" key="1">
    <citation type="journal article" date="2019" name="Nat. Plants">
        <title>Stout camphor tree genome fills gaps in understanding of flowering plant genome evolution.</title>
        <authorList>
            <person name="Chaw S.M."/>
            <person name="Liu Y.C."/>
            <person name="Wu Y.W."/>
            <person name="Wang H.Y."/>
            <person name="Lin C.I."/>
            <person name="Wu C.S."/>
            <person name="Ke H.M."/>
            <person name="Chang L.Y."/>
            <person name="Hsu C.Y."/>
            <person name="Yang H.T."/>
            <person name="Sudianto E."/>
            <person name="Hsu M.H."/>
            <person name="Wu K.P."/>
            <person name="Wang L.N."/>
            <person name="Leebens-Mack J.H."/>
            <person name="Tsai I.J."/>
        </authorList>
    </citation>
    <scope>NUCLEOTIDE SEQUENCE [LARGE SCALE GENOMIC DNA]</scope>
    <source>
        <strain evidence="8">cv. Chaw 1501</strain>
        <tissue evidence="7">Young leaves</tissue>
    </source>
</reference>
<dbReference type="GO" id="GO:0010333">
    <property type="term" value="F:terpene synthase activity"/>
    <property type="evidence" value="ECO:0007669"/>
    <property type="project" value="InterPro"/>
</dbReference>
<evidence type="ECO:0000256" key="2">
    <source>
        <dbReference type="ARBA" id="ARBA00004721"/>
    </source>
</evidence>
<evidence type="ECO:0000259" key="6">
    <source>
        <dbReference type="Pfam" id="PF03936"/>
    </source>
</evidence>
<dbReference type="InterPro" id="IPR005630">
    <property type="entry name" value="Terpene_synthase_metal-bd"/>
</dbReference>
<proteinExistence type="predicted"/>
<evidence type="ECO:0000313" key="8">
    <source>
        <dbReference type="Proteomes" id="UP000283530"/>
    </source>
</evidence>
<dbReference type="Proteomes" id="UP000283530">
    <property type="component" value="Unassembled WGS sequence"/>
</dbReference>
<dbReference type="SUPFAM" id="SSF48576">
    <property type="entry name" value="Terpenoid synthases"/>
    <property type="match status" value="1"/>
</dbReference>
<dbReference type="PANTHER" id="PTHR31225:SF252">
    <property type="entry name" value="TERPENE SYNTHASE 12-RELATED"/>
    <property type="match status" value="1"/>
</dbReference>
<dbReference type="OrthoDB" id="1936865at2759"/>
<comment type="caution">
    <text evidence="7">The sequence shown here is derived from an EMBL/GenBank/DDBJ whole genome shotgun (WGS) entry which is preliminary data.</text>
</comment>
<name>A0A3S5WGK2_9MAGN</name>
<dbReference type="Pfam" id="PF03936">
    <property type="entry name" value="Terpene_synth_C"/>
    <property type="match status" value="1"/>
</dbReference>
<dbReference type="GO" id="GO:0000287">
    <property type="term" value="F:magnesium ion binding"/>
    <property type="evidence" value="ECO:0007669"/>
    <property type="project" value="InterPro"/>
</dbReference>
<comment type="pathway">
    <text evidence="2">Secondary metabolite biosynthesis; terpenoid biosynthesis.</text>
</comment>
<evidence type="ECO:0000256" key="1">
    <source>
        <dbReference type="ARBA" id="ARBA00001946"/>
    </source>
</evidence>